<keyword evidence="2" id="KW-0808">Transferase</keyword>
<dbReference type="GO" id="GO:0009244">
    <property type="term" value="P:lipopolysaccharide core region biosynthetic process"/>
    <property type="evidence" value="ECO:0007669"/>
    <property type="project" value="TreeGrafter"/>
</dbReference>
<dbReference type="GO" id="GO:0005829">
    <property type="term" value="C:cytosol"/>
    <property type="evidence" value="ECO:0007669"/>
    <property type="project" value="TreeGrafter"/>
</dbReference>
<evidence type="ECO:0008006" key="4">
    <source>
        <dbReference type="Google" id="ProtNLM"/>
    </source>
</evidence>
<dbReference type="InterPro" id="IPR002201">
    <property type="entry name" value="Glyco_trans_9"/>
</dbReference>
<proteinExistence type="predicted"/>
<dbReference type="InterPro" id="IPR051199">
    <property type="entry name" value="LPS_LOS_Heptosyltrfase"/>
</dbReference>
<gene>
    <name evidence="3" type="ORF">SDC9_139943</name>
</gene>
<dbReference type="SUPFAM" id="SSF53756">
    <property type="entry name" value="UDP-Glycosyltransferase/glycogen phosphorylase"/>
    <property type="match status" value="1"/>
</dbReference>
<dbReference type="Gene3D" id="3.40.50.2000">
    <property type="entry name" value="Glycogen Phosphorylase B"/>
    <property type="match status" value="1"/>
</dbReference>
<comment type="caution">
    <text evidence="3">The sequence shown here is derived from an EMBL/GenBank/DDBJ whole genome shotgun (WGS) entry which is preliminary data.</text>
</comment>
<organism evidence="3">
    <name type="scientific">bioreactor metagenome</name>
    <dbReference type="NCBI Taxonomy" id="1076179"/>
    <lineage>
        <taxon>unclassified sequences</taxon>
        <taxon>metagenomes</taxon>
        <taxon>ecological metagenomes</taxon>
    </lineage>
</organism>
<name>A0A645DTW7_9ZZZZ</name>
<dbReference type="Pfam" id="PF01075">
    <property type="entry name" value="Glyco_transf_9"/>
    <property type="match status" value="1"/>
</dbReference>
<keyword evidence="1" id="KW-0328">Glycosyltransferase</keyword>
<dbReference type="PANTHER" id="PTHR30160">
    <property type="entry name" value="TETRAACYLDISACCHARIDE 4'-KINASE-RELATED"/>
    <property type="match status" value="1"/>
</dbReference>
<dbReference type="EMBL" id="VSSQ01039697">
    <property type="protein sequence ID" value="MPM92807.1"/>
    <property type="molecule type" value="Genomic_DNA"/>
</dbReference>
<dbReference type="GO" id="GO:0008713">
    <property type="term" value="F:ADP-heptose-lipopolysaccharide heptosyltransferase activity"/>
    <property type="evidence" value="ECO:0007669"/>
    <property type="project" value="TreeGrafter"/>
</dbReference>
<reference evidence="3" key="1">
    <citation type="submission" date="2019-08" db="EMBL/GenBank/DDBJ databases">
        <authorList>
            <person name="Kucharzyk K."/>
            <person name="Murdoch R.W."/>
            <person name="Higgins S."/>
            <person name="Loffler F."/>
        </authorList>
    </citation>
    <scope>NUCLEOTIDE SEQUENCE</scope>
</reference>
<evidence type="ECO:0000313" key="3">
    <source>
        <dbReference type="EMBL" id="MPM92807.1"/>
    </source>
</evidence>
<sequence length="222" mass="24547">MTLFSRASQRIGWHAWFPYVHNFFVQDALAFLGIDTNVLEKPRIFVPEEAKKRVKLLLGSPDLPLILCIIGASKPEKCWPVANWIEFLNLLTDLNVIPFLIGHGELEEDWGQTICSSTTNKRVKNLIGKLSFLEMGAACSVAAVALGGDTGPLHLAEAIGTSTIGLFGPTDPWDAGYKDIVFITVNCPHLGCQNWDCTSPCMKTLNPLEIFDVAREIIHKRA</sequence>
<protein>
    <recommendedName>
        <fullName evidence="4">ADP-heptose--LPS heptosyltransferase 2</fullName>
    </recommendedName>
</protein>
<accession>A0A645DTW7</accession>
<dbReference type="CDD" id="cd03789">
    <property type="entry name" value="GT9_LPS_heptosyltransferase"/>
    <property type="match status" value="1"/>
</dbReference>
<dbReference type="AlphaFoldDB" id="A0A645DTW7"/>
<evidence type="ECO:0000256" key="2">
    <source>
        <dbReference type="ARBA" id="ARBA00022679"/>
    </source>
</evidence>
<evidence type="ECO:0000256" key="1">
    <source>
        <dbReference type="ARBA" id="ARBA00022676"/>
    </source>
</evidence>